<evidence type="ECO:0000256" key="5">
    <source>
        <dbReference type="ARBA" id="ARBA00022553"/>
    </source>
</evidence>
<evidence type="ECO:0000256" key="9">
    <source>
        <dbReference type="ARBA" id="ARBA00022840"/>
    </source>
</evidence>
<keyword evidence="17" id="KW-1185">Reference proteome</keyword>
<dbReference type="Gene3D" id="2.30.30.40">
    <property type="entry name" value="SH3 Domains"/>
    <property type="match status" value="1"/>
</dbReference>
<dbReference type="InterPro" id="IPR008207">
    <property type="entry name" value="Sig_transdc_His_kin_Hpt_dom"/>
</dbReference>
<dbReference type="FunFam" id="3.30.565.10:FF:000016">
    <property type="entry name" value="Chemotaxis protein CheA, putative"/>
    <property type="match status" value="1"/>
</dbReference>
<feature type="region of interest" description="Disordered" evidence="12">
    <location>
        <begin position="128"/>
        <end position="157"/>
    </location>
</feature>
<name>A0ABD5V0A0_9EURY</name>
<dbReference type="Pfam" id="PF02518">
    <property type="entry name" value="HATPase_c"/>
    <property type="match status" value="1"/>
</dbReference>
<dbReference type="Pfam" id="PF01627">
    <property type="entry name" value="Hpt"/>
    <property type="match status" value="1"/>
</dbReference>
<dbReference type="InterPro" id="IPR036061">
    <property type="entry name" value="CheW-like_dom_sf"/>
</dbReference>
<dbReference type="PANTHER" id="PTHR43395:SF10">
    <property type="entry name" value="CHEMOTAXIS PROTEIN CHEA"/>
    <property type="match status" value="1"/>
</dbReference>
<evidence type="ECO:0000256" key="11">
    <source>
        <dbReference type="PROSITE-ProRule" id="PRU00110"/>
    </source>
</evidence>
<dbReference type="Gene3D" id="3.30.565.10">
    <property type="entry name" value="Histidine kinase-like ATPase, C-terminal domain"/>
    <property type="match status" value="1"/>
</dbReference>
<proteinExistence type="predicted"/>
<keyword evidence="10" id="KW-0902">Two-component regulatory system</keyword>
<keyword evidence="5 11" id="KW-0597">Phosphoprotein</keyword>
<keyword evidence="6" id="KW-0808">Transferase</keyword>
<dbReference type="EC" id="2.7.13.3" evidence="2"/>
<dbReference type="SMART" id="SM00260">
    <property type="entry name" value="CheW"/>
    <property type="match status" value="1"/>
</dbReference>
<dbReference type="SMART" id="SM00073">
    <property type="entry name" value="HPT"/>
    <property type="match status" value="1"/>
</dbReference>
<evidence type="ECO:0000256" key="7">
    <source>
        <dbReference type="ARBA" id="ARBA00022741"/>
    </source>
</evidence>
<feature type="domain" description="Histidine kinase" evidence="13">
    <location>
        <begin position="302"/>
        <end position="506"/>
    </location>
</feature>
<dbReference type="InterPro" id="IPR036890">
    <property type="entry name" value="HATPase_C_sf"/>
</dbReference>
<keyword evidence="4" id="KW-0145">Chemotaxis</keyword>
<dbReference type="PANTHER" id="PTHR43395">
    <property type="entry name" value="SENSOR HISTIDINE KINASE CHEA"/>
    <property type="match status" value="1"/>
</dbReference>
<comment type="caution">
    <text evidence="16">The sequence shown here is derived from an EMBL/GenBank/DDBJ whole genome shotgun (WGS) entry which is preliminary data.</text>
</comment>
<dbReference type="CDD" id="cd00088">
    <property type="entry name" value="HPT"/>
    <property type="match status" value="1"/>
</dbReference>
<dbReference type="GO" id="GO:0005524">
    <property type="term" value="F:ATP binding"/>
    <property type="evidence" value="ECO:0007669"/>
    <property type="project" value="UniProtKB-KW"/>
</dbReference>
<dbReference type="InterPro" id="IPR036097">
    <property type="entry name" value="HisK_dim/P_sf"/>
</dbReference>
<dbReference type="AlphaFoldDB" id="A0ABD5V0A0"/>
<protein>
    <recommendedName>
        <fullName evidence="3">Chemotaxis protein CheA</fullName>
        <ecNumber evidence="2">2.7.13.3</ecNumber>
    </recommendedName>
</protein>
<feature type="region of interest" description="Disordered" evidence="12">
    <location>
        <begin position="237"/>
        <end position="259"/>
    </location>
</feature>
<dbReference type="PROSITE" id="PS50851">
    <property type="entry name" value="CHEW"/>
    <property type="match status" value="1"/>
</dbReference>
<dbReference type="Gene3D" id="1.20.120.160">
    <property type="entry name" value="HPT domain"/>
    <property type="match status" value="1"/>
</dbReference>
<sequence length="634" mass="68170">MTDDHTDAFLREADERITDLNNALLTFEANPDDGEAMDEIFRTAHTLKGNFGAMGFEAESRLAHALEDLLDELRGGRLEASPDVMDLAFDGVDGIEASVRAIEDGEGGEGATVDVDPTVEALRAAIENGGATGGDRAVESGSAPDEPPAVDPLSDDCGEDETVYRAAVEPREGEMAGVEAMLAAEAIAEAFEPVAFEPGIDEVDGPFSVSVVARTEEEVLAVLEGIERVASATVEAVETTESEPEANDGTPGKSEPEIRSVRVDVDRLDELHGMVEQLVTSRIKLRRAVEEGETTGAGDAIDELDKITTNLQNVVMDVRLIPLEKVVSNLPRLVRDLAREEDKRIDFSMDGEDVELDRTILSELSDPLMHILRNSIDHGIEPPGERSEAGKPETGTIELRATRDRDNVVIELEDDGRGLDREAIEAKAVETGIHTERELATLEASEVYELIFHPGFSTAEEVTDVSGRGVGMDVVHSTVERLDGRIDVESEPGAGTLVRLRLPVSVAIVNVLFVRVGAESFGVPIKAVDEIGRTDPVRTLNGQPVVDHDDELYPVVDLGDVLDVEGADGDGRMLVRIRNTERSIALRCDDVRRQEEVVVKPLEGVLSGTAGLGGTAVLGDGKIVPILDVRTLPS</sequence>
<dbReference type="InterPro" id="IPR051315">
    <property type="entry name" value="Bact_Chemotaxis_CheA"/>
</dbReference>
<feature type="modified residue" description="Phosphohistidine" evidence="11">
    <location>
        <position position="45"/>
    </location>
</feature>
<evidence type="ECO:0000259" key="13">
    <source>
        <dbReference type="PROSITE" id="PS50109"/>
    </source>
</evidence>
<dbReference type="RefSeq" id="WP_340603038.1">
    <property type="nucleotide sequence ID" value="NZ_JBBMXV010000001.1"/>
</dbReference>
<dbReference type="PROSITE" id="PS50894">
    <property type="entry name" value="HPT"/>
    <property type="match status" value="1"/>
</dbReference>
<dbReference type="InterPro" id="IPR004358">
    <property type="entry name" value="Sig_transdc_His_kin-like_C"/>
</dbReference>
<evidence type="ECO:0000256" key="3">
    <source>
        <dbReference type="ARBA" id="ARBA00021495"/>
    </source>
</evidence>
<gene>
    <name evidence="16" type="ORF">ACFQGH_04905</name>
</gene>
<evidence type="ECO:0000313" key="17">
    <source>
        <dbReference type="Proteomes" id="UP001596312"/>
    </source>
</evidence>
<evidence type="ECO:0000256" key="12">
    <source>
        <dbReference type="SAM" id="MobiDB-lite"/>
    </source>
</evidence>
<dbReference type="SUPFAM" id="SSF47384">
    <property type="entry name" value="Homodimeric domain of signal transducing histidine kinase"/>
    <property type="match status" value="1"/>
</dbReference>
<dbReference type="SUPFAM" id="SSF55874">
    <property type="entry name" value="ATPase domain of HSP90 chaperone/DNA topoisomerase II/histidine kinase"/>
    <property type="match status" value="1"/>
</dbReference>
<evidence type="ECO:0000259" key="15">
    <source>
        <dbReference type="PROSITE" id="PS50894"/>
    </source>
</evidence>
<dbReference type="Pfam" id="PF02895">
    <property type="entry name" value="H-kinase_dim"/>
    <property type="match status" value="1"/>
</dbReference>
<dbReference type="InterPro" id="IPR003594">
    <property type="entry name" value="HATPase_dom"/>
</dbReference>
<dbReference type="EMBL" id="JBHSXQ010000001">
    <property type="protein sequence ID" value="MFC6904534.1"/>
    <property type="molecule type" value="Genomic_DNA"/>
</dbReference>
<dbReference type="InterPro" id="IPR004105">
    <property type="entry name" value="CheA-like_dim"/>
</dbReference>
<dbReference type="SMART" id="SM01231">
    <property type="entry name" value="H-kinase_dim"/>
    <property type="match status" value="1"/>
</dbReference>
<evidence type="ECO:0000256" key="8">
    <source>
        <dbReference type="ARBA" id="ARBA00022777"/>
    </source>
</evidence>
<accession>A0ABD5V0A0</accession>
<dbReference type="SMART" id="SM00387">
    <property type="entry name" value="HATPase_c"/>
    <property type="match status" value="1"/>
</dbReference>
<dbReference type="CDD" id="cd00731">
    <property type="entry name" value="CheA_reg"/>
    <property type="match status" value="1"/>
</dbReference>
<feature type="domain" description="HPt" evidence="15">
    <location>
        <begin position="1"/>
        <end position="102"/>
    </location>
</feature>
<evidence type="ECO:0000256" key="1">
    <source>
        <dbReference type="ARBA" id="ARBA00000085"/>
    </source>
</evidence>
<dbReference type="Proteomes" id="UP001596312">
    <property type="component" value="Unassembled WGS sequence"/>
</dbReference>
<dbReference type="SUPFAM" id="SSF50341">
    <property type="entry name" value="CheW-like"/>
    <property type="match status" value="1"/>
</dbReference>
<keyword evidence="8" id="KW-0418">Kinase</keyword>
<feature type="region of interest" description="Disordered" evidence="12">
    <location>
        <begin position="378"/>
        <end position="397"/>
    </location>
</feature>
<keyword evidence="9 16" id="KW-0067">ATP-binding</keyword>
<reference evidence="16 17" key="1">
    <citation type="journal article" date="2019" name="Int. J. Syst. Evol. Microbiol.">
        <title>The Global Catalogue of Microorganisms (GCM) 10K type strain sequencing project: providing services to taxonomists for standard genome sequencing and annotation.</title>
        <authorList>
            <consortium name="The Broad Institute Genomics Platform"/>
            <consortium name="The Broad Institute Genome Sequencing Center for Infectious Disease"/>
            <person name="Wu L."/>
            <person name="Ma J."/>
        </authorList>
    </citation>
    <scope>NUCLEOTIDE SEQUENCE [LARGE SCALE GENOMIC DNA]</scope>
    <source>
        <strain evidence="16 17">CGMCC 1.3240</strain>
    </source>
</reference>
<dbReference type="InterPro" id="IPR002545">
    <property type="entry name" value="CheW-lke_dom"/>
</dbReference>
<evidence type="ECO:0000256" key="6">
    <source>
        <dbReference type="ARBA" id="ARBA00022679"/>
    </source>
</evidence>
<organism evidence="16 17">
    <name type="scientific">Halalkalicoccus tibetensis</name>
    <dbReference type="NCBI Taxonomy" id="175632"/>
    <lineage>
        <taxon>Archaea</taxon>
        <taxon>Methanobacteriati</taxon>
        <taxon>Methanobacteriota</taxon>
        <taxon>Stenosarchaea group</taxon>
        <taxon>Halobacteria</taxon>
        <taxon>Halobacteriales</taxon>
        <taxon>Halococcaceae</taxon>
        <taxon>Halalkalicoccus</taxon>
    </lineage>
</organism>
<evidence type="ECO:0000256" key="10">
    <source>
        <dbReference type="ARBA" id="ARBA00023012"/>
    </source>
</evidence>
<feature type="compositionally biased region" description="Basic and acidic residues" evidence="12">
    <location>
        <begin position="378"/>
        <end position="391"/>
    </location>
</feature>
<dbReference type="SUPFAM" id="SSF47226">
    <property type="entry name" value="Histidine-containing phosphotransfer domain, HPT domain"/>
    <property type="match status" value="1"/>
</dbReference>
<dbReference type="Pfam" id="PF01584">
    <property type="entry name" value="CheW"/>
    <property type="match status" value="1"/>
</dbReference>
<dbReference type="InterPro" id="IPR037006">
    <property type="entry name" value="CheA-like_homodim_sf"/>
</dbReference>
<keyword evidence="7" id="KW-0547">Nucleotide-binding</keyword>
<dbReference type="GO" id="GO:0000160">
    <property type="term" value="P:phosphorelay signal transduction system"/>
    <property type="evidence" value="ECO:0007669"/>
    <property type="project" value="UniProtKB-KW"/>
</dbReference>
<evidence type="ECO:0000256" key="4">
    <source>
        <dbReference type="ARBA" id="ARBA00022500"/>
    </source>
</evidence>
<evidence type="ECO:0000313" key="16">
    <source>
        <dbReference type="EMBL" id="MFC6904534.1"/>
    </source>
</evidence>
<dbReference type="PROSITE" id="PS50109">
    <property type="entry name" value="HIS_KIN"/>
    <property type="match status" value="1"/>
</dbReference>
<dbReference type="CDD" id="cd16916">
    <property type="entry name" value="HATPase_CheA-like"/>
    <property type="match status" value="1"/>
</dbReference>
<dbReference type="InterPro" id="IPR005467">
    <property type="entry name" value="His_kinase_dom"/>
</dbReference>
<comment type="catalytic activity">
    <reaction evidence="1">
        <text>ATP + protein L-histidine = ADP + protein N-phospho-L-histidine.</text>
        <dbReference type="EC" id="2.7.13.3"/>
    </reaction>
</comment>
<feature type="domain" description="CheW-like" evidence="14">
    <location>
        <begin position="508"/>
        <end position="634"/>
    </location>
</feature>
<dbReference type="GO" id="GO:0004673">
    <property type="term" value="F:protein histidine kinase activity"/>
    <property type="evidence" value="ECO:0007669"/>
    <property type="project" value="UniProtKB-EC"/>
</dbReference>
<dbReference type="PRINTS" id="PR00344">
    <property type="entry name" value="BCTRLSENSOR"/>
</dbReference>
<evidence type="ECO:0000256" key="2">
    <source>
        <dbReference type="ARBA" id="ARBA00012438"/>
    </source>
</evidence>
<evidence type="ECO:0000259" key="14">
    <source>
        <dbReference type="PROSITE" id="PS50851"/>
    </source>
</evidence>
<dbReference type="InterPro" id="IPR036641">
    <property type="entry name" value="HPT_dom_sf"/>
</dbReference>
<dbReference type="Gene3D" id="1.10.287.560">
    <property type="entry name" value="Histidine kinase CheA-like, homodimeric domain"/>
    <property type="match status" value="1"/>
</dbReference>
<dbReference type="GO" id="GO:0006935">
    <property type="term" value="P:chemotaxis"/>
    <property type="evidence" value="ECO:0007669"/>
    <property type="project" value="UniProtKB-KW"/>
</dbReference>